<reference evidence="1 2" key="1">
    <citation type="journal article" date="2014" name="Genome Announc.">
        <title>Draft Genome Sequence of Propane- and Butane-Oxidizing Actinobacterium Rhodococcus ruber IEGM 231.</title>
        <authorList>
            <person name="Ivshina I.B."/>
            <person name="Kuyukina M.S."/>
            <person name="Krivoruchko A.V."/>
            <person name="Barbe V."/>
            <person name="Fischer C."/>
        </authorList>
    </citation>
    <scope>NUCLEOTIDE SEQUENCE [LARGE SCALE GENOMIC DNA]</scope>
</reference>
<protein>
    <submittedName>
        <fullName evidence="1">Uncharacterized protein</fullName>
    </submittedName>
</protein>
<sequence length="36" mass="4108">MNAITRVINRLIASRAIDDKSRQLTARLLARREPTS</sequence>
<accession>A0A098BS08</accession>
<dbReference type="EMBL" id="CCSD01000099">
    <property type="protein sequence ID" value="CDZ91479.1"/>
    <property type="molecule type" value="Genomic_DNA"/>
</dbReference>
<organism evidence="1 2">
    <name type="scientific">Rhodococcus ruber</name>
    <dbReference type="NCBI Taxonomy" id="1830"/>
    <lineage>
        <taxon>Bacteria</taxon>
        <taxon>Bacillati</taxon>
        <taxon>Actinomycetota</taxon>
        <taxon>Actinomycetes</taxon>
        <taxon>Mycobacteriales</taxon>
        <taxon>Nocardiaceae</taxon>
        <taxon>Rhodococcus</taxon>
    </lineage>
</organism>
<evidence type="ECO:0000313" key="1">
    <source>
        <dbReference type="EMBL" id="CDZ91479.1"/>
    </source>
</evidence>
<name>A0A098BS08_9NOCA</name>
<dbReference type="AlphaFoldDB" id="A0A098BS08"/>
<gene>
    <name evidence="1" type="ORF">RHRU231_840008</name>
</gene>
<evidence type="ECO:0000313" key="2">
    <source>
        <dbReference type="Proteomes" id="UP000042997"/>
    </source>
</evidence>
<dbReference type="Proteomes" id="UP000042997">
    <property type="component" value="Unassembled WGS sequence"/>
</dbReference>
<proteinExistence type="predicted"/>